<sequence>MSFNVLLYYPYNQNFTGGPRVVINLAKVLTNRGFSPIVATQKASSLTDELCKANIRYEIIEFPEILDVYGGKTLGYSFFQKLASLRAISEYNHAIEKVCMHHNVKAIWGRGIKSILLTAKAAKQLSVPLVWDIGMEKESKGFMRFLHWIGLTTSDIVVTEGKSQPESIFKQPTYSIFRNKFKAISPGIDSERIATLKQKKPNKYTSEHEKFRIVTVATISPRKNQLMLIEAVNNLCGKYPQIQLDLIGPSADKDYLEQCKAYVEKNNLQDYINFHGWQEDIPRYMKNANVFALTSKNEGIPYVIHEAMHAKLPIVATPVGGIPDVIEHGHTGWLVKNNSKNELIKILESCLVSPEKSARLADNAEKFAAQRLSSDFWASSYVELFEKLVADS</sequence>
<dbReference type="Proteomes" id="UP001196661">
    <property type="component" value="Unassembled WGS sequence"/>
</dbReference>
<dbReference type="RefSeq" id="WP_215618360.1">
    <property type="nucleotide sequence ID" value="NZ_JADOER010000008.1"/>
</dbReference>
<dbReference type="InterPro" id="IPR001296">
    <property type="entry name" value="Glyco_trans_1"/>
</dbReference>
<reference evidence="2 3" key="1">
    <citation type="journal article" date="2021" name="Mar. Drugs">
        <title>Genome Reduction and Secondary Metabolism of the Marine Sponge-Associated Cyanobacterium Leptothoe.</title>
        <authorList>
            <person name="Konstantinou D."/>
            <person name="Popin R.V."/>
            <person name="Fewer D.P."/>
            <person name="Sivonen K."/>
            <person name="Gkelis S."/>
        </authorList>
    </citation>
    <scope>NUCLEOTIDE SEQUENCE [LARGE SCALE GENOMIC DNA]</scope>
    <source>
        <strain evidence="2 3">TAU-MAC 1615</strain>
    </source>
</reference>
<accession>A0ABS5Y3R2</accession>
<dbReference type="Gene3D" id="3.40.50.2000">
    <property type="entry name" value="Glycogen Phosphorylase B"/>
    <property type="match status" value="2"/>
</dbReference>
<evidence type="ECO:0000313" key="3">
    <source>
        <dbReference type="Proteomes" id="UP001196661"/>
    </source>
</evidence>
<proteinExistence type="predicted"/>
<feature type="domain" description="Glycosyl transferase family 1" evidence="1">
    <location>
        <begin position="198"/>
        <end position="366"/>
    </location>
</feature>
<comment type="caution">
    <text evidence="2">The sequence shown here is derived from an EMBL/GenBank/DDBJ whole genome shotgun (WGS) entry which is preliminary data.</text>
</comment>
<dbReference type="PANTHER" id="PTHR12526">
    <property type="entry name" value="GLYCOSYLTRANSFERASE"/>
    <property type="match status" value="1"/>
</dbReference>
<name>A0ABS5Y3R2_9CYAN</name>
<organism evidence="2 3">
    <name type="scientific">Leptothoe kymatousa TAU-MAC 1615</name>
    <dbReference type="NCBI Taxonomy" id="2364775"/>
    <lineage>
        <taxon>Bacteria</taxon>
        <taxon>Bacillati</taxon>
        <taxon>Cyanobacteriota</taxon>
        <taxon>Cyanophyceae</taxon>
        <taxon>Nodosilineales</taxon>
        <taxon>Cymatolegaceae</taxon>
        <taxon>Leptothoe</taxon>
        <taxon>Leptothoe kymatousa</taxon>
    </lineage>
</organism>
<dbReference type="Pfam" id="PF00534">
    <property type="entry name" value="Glycos_transf_1"/>
    <property type="match status" value="1"/>
</dbReference>
<keyword evidence="3" id="KW-1185">Reference proteome</keyword>
<dbReference type="EMBL" id="JADOER010000008">
    <property type="protein sequence ID" value="MBT9312465.1"/>
    <property type="molecule type" value="Genomic_DNA"/>
</dbReference>
<dbReference type="PANTHER" id="PTHR12526:SF637">
    <property type="entry name" value="GLYCOSYLTRANSFERASE EPSF-RELATED"/>
    <property type="match status" value="1"/>
</dbReference>
<dbReference type="SUPFAM" id="SSF53756">
    <property type="entry name" value="UDP-Glycosyltransferase/glycogen phosphorylase"/>
    <property type="match status" value="1"/>
</dbReference>
<evidence type="ECO:0000259" key="1">
    <source>
        <dbReference type="Pfam" id="PF00534"/>
    </source>
</evidence>
<evidence type="ECO:0000313" key="2">
    <source>
        <dbReference type="EMBL" id="MBT9312465.1"/>
    </source>
</evidence>
<gene>
    <name evidence="2" type="ORF">IXB28_09630</name>
</gene>
<dbReference type="CDD" id="cd03801">
    <property type="entry name" value="GT4_PimA-like"/>
    <property type="match status" value="1"/>
</dbReference>
<protein>
    <submittedName>
        <fullName evidence="2">Glycosyltransferase family 4 protein</fullName>
    </submittedName>
</protein>